<dbReference type="SUPFAM" id="SSF46689">
    <property type="entry name" value="Homeodomain-like"/>
    <property type="match status" value="1"/>
</dbReference>
<sequence>MREKDSVSIYFVQLVVHALRDQPLRLQSVLEAAEIDMALLDDASARVSASAFAALWLIQIKELGDEFFGLDSHGMPLGSFALICRGLIQEPTLEKALRQCLSNFSLFLRDFRGSLIVRGQRAVLAVETATDDPVRQRFGEETFLLLMISLLCWLGGRRISIDRAQFRQRRERLSDDSLLWGFNLSFGEQRTEIEFSSHYLRLPVVQTLPALKSFLRTAPQWLVIRFRNQRGLAAQVYQRLRNSHYGHWPTLLEMAEELKLSATTFRRRLEREGCAFQGIKDDVRRGIAQQKLRDTELSVVEIASLVGFQEPSAFHRAFKKWTGESPGAYRARHVGLTLQAARDQGLS</sequence>
<evidence type="ECO:0000256" key="1">
    <source>
        <dbReference type="ARBA" id="ARBA00023015"/>
    </source>
</evidence>
<evidence type="ECO:0000256" key="3">
    <source>
        <dbReference type="ARBA" id="ARBA00023163"/>
    </source>
</evidence>
<dbReference type="InterPro" id="IPR032687">
    <property type="entry name" value="AraC-type_N"/>
</dbReference>
<keyword evidence="6" id="KW-1185">Reference proteome</keyword>
<dbReference type="InterPro" id="IPR020449">
    <property type="entry name" value="Tscrpt_reg_AraC-type_HTH"/>
</dbReference>
<evidence type="ECO:0000313" key="5">
    <source>
        <dbReference type="EMBL" id="MBD8123533.1"/>
    </source>
</evidence>
<dbReference type="Pfam" id="PF12625">
    <property type="entry name" value="Arabinose_bd"/>
    <property type="match status" value="1"/>
</dbReference>
<dbReference type="PROSITE" id="PS01124">
    <property type="entry name" value="HTH_ARAC_FAMILY_2"/>
    <property type="match status" value="1"/>
</dbReference>
<dbReference type="Gene3D" id="1.10.10.60">
    <property type="entry name" value="Homeodomain-like"/>
    <property type="match status" value="1"/>
</dbReference>
<protein>
    <submittedName>
        <fullName evidence="5">AraC family transcriptional regulator ligand-binding domain-containing protein</fullName>
    </submittedName>
</protein>
<keyword evidence="1" id="KW-0805">Transcription regulation</keyword>
<evidence type="ECO:0000256" key="2">
    <source>
        <dbReference type="ARBA" id="ARBA00023125"/>
    </source>
</evidence>
<gene>
    <name evidence="5" type="ORF">IFT62_20205</name>
</gene>
<dbReference type="Proteomes" id="UP000625247">
    <property type="component" value="Unassembled WGS sequence"/>
</dbReference>
<dbReference type="PANTHER" id="PTHR47894:SF1">
    <property type="entry name" value="HTH-TYPE TRANSCRIPTIONAL REGULATOR VQSM"/>
    <property type="match status" value="1"/>
</dbReference>
<comment type="caution">
    <text evidence="5">The sequence shown here is derived from an EMBL/GenBank/DDBJ whole genome shotgun (WGS) entry which is preliminary data.</text>
</comment>
<dbReference type="InterPro" id="IPR018060">
    <property type="entry name" value="HTH_AraC"/>
</dbReference>
<keyword evidence="3" id="KW-0804">Transcription</keyword>
<accession>A0ABR9ABT7</accession>
<evidence type="ECO:0000259" key="4">
    <source>
        <dbReference type="PROSITE" id="PS01124"/>
    </source>
</evidence>
<name>A0ABR9ABT7_9PSED</name>
<proteinExistence type="predicted"/>
<evidence type="ECO:0000313" key="6">
    <source>
        <dbReference type="Proteomes" id="UP000625247"/>
    </source>
</evidence>
<dbReference type="EMBL" id="JACYNP010000010">
    <property type="protein sequence ID" value="MBD8123533.1"/>
    <property type="molecule type" value="Genomic_DNA"/>
</dbReference>
<dbReference type="PRINTS" id="PR00032">
    <property type="entry name" value="HTHARAC"/>
</dbReference>
<dbReference type="RefSeq" id="WP_191945412.1">
    <property type="nucleotide sequence ID" value="NZ_JACYNP010000010.1"/>
</dbReference>
<dbReference type="Pfam" id="PF12833">
    <property type="entry name" value="HTH_18"/>
    <property type="match status" value="1"/>
</dbReference>
<feature type="domain" description="HTH araC/xylS-type" evidence="4">
    <location>
        <begin position="234"/>
        <end position="332"/>
    </location>
</feature>
<keyword evidence="2" id="KW-0238">DNA-binding</keyword>
<reference evidence="5 6" key="1">
    <citation type="journal article" date="2020" name="FEMS Microbiol. Ecol.">
        <title>Temporal dynamics of bacterial communities during seed development and maturation.</title>
        <authorList>
            <person name="Chesneau G."/>
            <person name="Torres-Cortes G."/>
            <person name="Briand M."/>
            <person name="Darrasse A."/>
            <person name="Preveaux A."/>
            <person name="Marais C."/>
            <person name="Jacques M.A."/>
            <person name="Shade A."/>
            <person name="Barret M."/>
        </authorList>
    </citation>
    <scope>NUCLEOTIDE SEQUENCE [LARGE SCALE GENOMIC DNA]</scope>
    <source>
        <strain evidence="5 6">CFBP13723</strain>
    </source>
</reference>
<dbReference type="SMART" id="SM00342">
    <property type="entry name" value="HTH_ARAC"/>
    <property type="match status" value="1"/>
</dbReference>
<dbReference type="InterPro" id="IPR009057">
    <property type="entry name" value="Homeodomain-like_sf"/>
</dbReference>
<dbReference type="PANTHER" id="PTHR47894">
    <property type="entry name" value="HTH-TYPE TRANSCRIPTIONAL REGULATOR GADX"/>
    <property type="match status" value="1"/>
</dbReference>
<organism evidence="5 6">
    <name type="scientific">Pseudomonas lutea</name>
    <dbReference type="NCBI Taxonomy" id="243924"/>
    <lineage>
        <taxon>Bacteria</taxon>
        <taxon>Pseudomonadati</taxon>
        <taxon>Pseudomonadota</taxon>
        <taxon>Gammaproteobacteria</taxon>
        <taxon>Pseudomonadales</taxon>
        <taxon>Pseudomonadaceae</taxon>
        <taxon>Pseudomonas</taxon>
    </lineage>
</organism>